<dbReference type="AlphaFoldDB" id="A0A7R6PRD5"/>
<name>A0A7R6PRD5_9GAMM</name>
<accession>A0A7R6PRD5</accession>
<dbReference type="EMBL" id="AP014546">
    <property type="protein sequence ID" value="BBB28123.1"/>
    <property type="molecule type" value="Genomic_DNA"/>
</dbReference>
<dbReference type="SUPFAM" id="SSF141868">
    <property type="entry name" value="EAL domain-like"/>
    <property type="match status" value="1"/>
</dbReference>
<sequence length="540" mass="60973">MNIQANWATFKTYLVPLLISLTLTVLISSSFIVEQIENEKESRRQSLRDEAVLVADWLDQNFSSINNILFSLETFHGHCDKDTLFRIRSMLFTLPQIVEMGFVDHYGSLLCTSWEKIRGIIKVSKPPDTYGLRFLGPLTVEFMQQPTFVLARTTENKGEVNALFRISWLKDQLRNHTSTKGFTALIDSTSGVPIAINGRYSLPLKPTPARFPIQSSRLIEGVFDNGRKQSIILLPLLTLPNLSVAISEDQEILYHGVNDIPHTWYLEALSLFIFLYVCSAFFQRQLTNPTLQLKKAIRNNEFFSVFQPLVDSRTRQLVGVEALVRWNHPVEGLRMPLTFLPQAEQSGLLMQMTSQQLKQGVQDLAPFIKHCPNCLVHINIAACHLLNEDSLNEFISFREQIPGLVLEITESTMLELESNQIRQALERLSKANIPIAIDDFGTGYCGLSYLRSLPVSILKADKSFIASMGTDSVNADVLQTIIKLAKTLKLATVSEGVETESQCSQLLEMDVDIQQGWFHGKPMSAEALAKLFNYDGSRRK</sequence>
<dbReference type="Proteomes" id="UP000595332">
    <property type="component" value="Chromosome"/>
</dbReference>
<dbReference type="Gene3D" id="3.20.20.450">
    <property type="entry name" value="EAL domain"/>
    <property type="match status" value="1"/>
</dbReference>
<evidence type="ECO:0000259" key="2">
    <source>
        <dbReference type="PROSITE" id="PS50883"/>
    </source>
</evidence>
<dbReference type="CDD" id="cd01948">
    <property type="entry name" value="EAL"/>
    <property type="match status" value="1"/>
</dbReference>
<keyword evidence="1" id="KW-0812">Transmembrane</keyword>
<dbReference type="InterPro" id="IPR050706">
    <property type="entry name" value="Cyclic-di-GMP_PDE-like"/>
</dbReference>
<dbReference type="PANTHER" id="PTHR33121">
    <property type="entry name" value="CYCLIC DI-GMP PHOSPHODIESTERASE PDEF"/>
    <property type="match status" value="1"/>
</dbReference>
<proteinExistence type="predicted"/>
<keyword evidence="4" id="KW-1185">Reference proteome</keyword>
<reference evidence="3 4" key="1">
    <citation type="journal article" date="2008" name="Int. J. Syst. Evol. Microbiol.">
        <title>Neptunomonas japonica sp. nov., an Osedax japonicus symbiont-like bacterium isolated from sediment adjacent to sperm whale carcasses off Kagoshima, Japan.</title>
        <authorList>
            <person name="Miyazaki M."/>
            <person name="Nogi Y."/>
            <person name="Fujiwara Y."/>
            <person name="Kawato M."/>
            <person name="Kubokawa K."/>
            <person name="Horikoshi K."/>
        </authorList>
    </citation>
    <scope>NUCLEOTIDE SEQUENCE [LARGE SCALE GENOMIC DNA]</scope>
    <source>
        <strain evidence="3 4">JAMM 1380</strain>
    </source>
</reference>
<organism evidence="3 4">
    <name type="scientific">Neptunomonas japonica JAMM 1380</name>
    <dbReference type="NCBI Taxonomy" id="1441457"/>
    <lineage>
        <taxon>Bacteria</taxon>
        <taxon>Pseudomonadati</taxon>
        <taxon>Pseudomonadota</taxon>
        <taxon>Gammaproteobacteria</taxon>
        <taxon>Oceanospirillales</taxon>
        <taxon>Oceanospirillaceae</taxon>
        <taxon>Neptunomonas</taxon>
    </lineage>
</organism>
<feature type="transmembrane region" description="Helical" evidence="1">
    <location>
        <begin position="12"/>
        <end position="33"/>
    </location>
</feature>
<keyword evidence="1" id="KW-0472">Membrane</keyword>
<dbReference type="InterPro" id="IPR001633">
    <property type="entry name" value="EAL_dom"/>
</dbReference>
<dbReference type="InterPro" id="IPR035919">
    <property type="entry name" value="EAL_sf"/>
</dbReference>
<evidence type="ECO:0000256" key="1">
    <source>
        <dbReference type="SAM" id="Phobius"/>
    </source>
</evidence>
<dbReference type="GO" id="GO:0071111">
    <property type="term" value="F:cyclic-guanylate-specific phosphodiesterase activity"/>
    <property type="evidence" value="ECO:0007669"/>
    <property type="project" value="InterPro"/>
</dbReference>
<gene>
    <name evidence="3" type="ORF">NEJAP_0164</name>
</gene>
<protein>
    <submittedName>
        <fullName evidence="3">Signal transduction protein</fullName>
    </submittedName>
</protein>
<dbReference type="KEGG" id="njp:NEJAP_0164"/>
<dbReference type="Pfam" id="PF00563">
    <property type="entry name" value="EAL"/>
    <property type="match status" value="1"/>
</dbReference>
<evidence type="ECO:0000313" key="3">
    <source>
        <dbReference type="EMBL" id="BBB28123.1"/>
    </source>
</evidence>
<dbReference type="PROSITE" id="PS50883">
    <property type="entry name" value="EAL"/>
    <property type="match status" value="1"/>
</dbReference>
<evidence type="ECO:0000313" key="4">
    <source>
        <dbReference type="Proteomes" id="UP000595332"/>
    </source>
</evidence>
<dbReference type="RefSeq" id="WP_201348856.1">
    <property type="nucleotide sequence ID" value="NZ_AP014546.1"/>
</dbReference>
<dbReference type="PANTHER" id="PTHR33121:SF56">
    <property type="entry name" value="SIGNALLING PROTEIN WITH EAL AND C2 DOMAINS"/>
    <property type="match status" value="1"/>
</dbReference>
<dbReference type="SMART" id="SM00052">
    <property type="entry name" value="EAL"/>
    <property type="match status" value="1"/>
</dbReference>
<keyword evidence="1" id="KW-1133">Transmembrane helix</keyword>
<feature type="domain" description="EAL" evidence="2">
    <location>
        <begin position="286"/>
        <end position="536"/>
    </location>
</feature>